<dbReference type="eggNOG" id="arCOG06330">
    <property type="taxonomic scope" value="Archaea"/>
</dbReference>
<dbReference type="Proteomes" id="UP000003861">
    <property type="component" value="Unassembled WGS sequence"/>
</dbReference>
<evidence type="ECO:0000313" key="2">
    <source>
        <dbReference type="EMBL" id="CCQ34918.1"/>
    </source>
</evidence>
<dbReference type="InterPro" id="IPR021377">
    <property type="entry name" value="DUF3006"/>
</dbReference>
<keyword evidence="5" id="KW-1185">Reference proteome</keyword>
<dbReference type="PATRIC" id="fig|1033806.12.peg.2804"/>
<evidence type="ECO:0008006" key="6">
    <source>
        <dbReference type="Google" id="ProtNLM"/>
    </source>
</evidence>
<protein>
    <recommendedName>
        <fullName evidence="6">DUF3006 domain-containing protein</fullName>
    </recommendedName>
</protein>
<dbReference type="KEGG" id="hti:HTIA_p2816"/>
<geneLocation type="plasmid" evidence="2 5">
    <name>pHTIA</name>
</geneLocation>
<dbReference type="RefSeq" id="WP_008528502.1">
    <property type="nucleotide sequence ID" value="NC_021913.1"/>
</dbReference>
<feature type="compositionally biased region" description="Basic and acidic residues" evidence="1">
    <location>
        <begin position="70"/>
        <end position="82"/>
    </location>
</feature>
<reference evidence="3 4" key="1">
    <citation type="journal article" date="2011" name="J. Bacteriol.">
        <title>Genome sequence of Halorhabdus tiamatea, the first archaeon isolated from a deep-sea anoxic brine lake.</title>
        <authorList>
            <person name="Antunes A."/>
            <person name="Alam I."/>
            <person name="Bajic V.B."/>
            <person name="Stingl U."/>
        </authorList>
    </citation>
    <scope>NUCLEOTIDE SEQUENCE [LARGE SCALE GENOMIC DNA]</scope>
    <source>
        <strain evidence="3 4">SARL4B</strain>
    </source>
</reference>
<dbReference type="EMBL" id="HF571521">
    <property type="protein sequence ID" value="CCQ34918.1"/>
    <property type="molecule type" value="Genomic_DNA"/>
</dbReference>
<organism evidence="3 4">
    <name type="scientific">Halorhabdus tiamatea SARL4B</name>
    <dbReference type="NCBI Taxonomy" id="1033806"/>
    <lineage>
        <taxon>Archaea</taxon>
        <taxon>Methanobacteriati</taxon>
        <taxon>Methanobacteriota</taxon>
        <taxon>Stenosarchaea group</taxon>
        <taxon>Halobacteria</taxon>
        <taxon>Halobacteriales</taxon>
        <taxon>Haloarculaceae</taxon>
        <taxon>Halorhabdus</taxon>
    </lineage>
</organism>
<accession>F7PQR0</accession>
<reference evidence="2 5" key="3">
    <citation type="journal article" date="2014" name="Environ. Microbiol.">
        <title>Halorhabdus tiamatea: proteogenomics and glycosidase activity measurements identify the first cultivated euryarchaeon from a deep-sea anoxic brine lake as potential polysaccharide degrader.</title>
        <authorList>
            <person name="Werner J."/>
            <person name="Ferrer M."/>
            <person name="Michel G."/>
            <person name="Mann A.J."/>
            <person name="Huang S."/>
            <person name="Juarez S."/>
            <person name="Ciordia S."/>
            <person name="Albar J.P."/>
            <person name="Alcaide M."/>
            <person name="La Cono V."/>
            <person name="Yakimov M.M."/>
            <person name="Antunes A."/>
            <person name="Taborda M."/>
            <person name="Da Costa M.S."/>
            <person name="Amann R.I."/>
            <person name="Gloeckner F.O."/>
            <person name="Golyshina O.V."/>
            <person name="Golyshin P.N."/>
            <person name="Teeling H."/>
        </authorList>
    </citation>
    <scope>NUCLEOTIDE SEQUENCE [LARGE SCALE GENOMIC DNA]</scope>
    <source>
        <strain evidence="5">SARL4B</strain>
        <strain evidence="2">Type strain: SARL4B</strain>
        <plasmid evidence="2">pHTIA</plasmid>
    </source>
</reference>
<dbReference type="OrthoDB" id="299121at2157"/>
<evidence type="ECO:0000313" key="3">
    <source>
        <dbReference type="EMBL" id="ERJ05705.1"/>
    </source>
</evidence>
<evidence type="ECO:0000256" key="1">
    <source>
        <dbReference type="SAM" id="MobiDB-lite"/>
    </source>
</evidence>
<keyword evidence="2" id="KW-0614">Plasmid</keyword>
<evidence type="ECO:0000313" key="4">
    <source>
        <dbReference type="Proteomes" id="UP000003861"/>
    </source>
</evidence>
<dbReference type="EMBL" id="AFNT02000027">
    <property type="protein sequence ID" value="ERJ05705.1"/>
    <property type="molecule type" value="Genomic_DNA"/>
</dbReference>
<name>F7PQR0_9EURY</name>
<gene>
    <name evidence="3" type="ORF">HLRTI_002327</name>
    <name evidence="2" type="ORF">HTIA_p2816</name>
</gene>
<reference evidence="3 4" key="2">
    <citation type="journal article" date="2013" name="PLoS ONE">
        <title>INDIGO - INtegrated Data Warehouse of MIcrobial GenOmes with Examples from the Red Sea Extremophiles.</title>
        <authorList>
            <person name="Alam I."/>
            <person name="Antunes A."/>
            <person name="Kamau A.A."/>
            <person name="Ba Alawi W."/>
            <person name="Kalkatawi M."/>
            <person name="Stingl U."/>
            <person name="Bajic V.B."/>
        </authorList>
    </citation>
    <scope>NUCLEOTIDE SEQUENCE [LARGE SCALE GENOMIC DNA]</scope>
    <source>
        <strain evidence="3 4">SARL4B</strain>
    </source>
</reference>
<dbReference type="Proteomes" id="UP000015381">
    <property type="component" value="Plasmid pHTIA"/>
</dbReference>
<dbReference type="Pfam" id="PF11213">
    <property type="entry name" value="DUF3006"/>
    <property type="match status" value="1"/>
</dbReference>
<proteinExistence type="predicted"/>
<dbReference type="HOGENOM" id="CLU_170810_0_0_2"/>
<sequence length="98" mass="10809">MVSDGTYTAVVDRFEGELAVLLLEADGETVDELVLDGEELPEAGRHVDAVLTVTLVDGETQEFAYEVDQTETRSERAQRRFDSLSQRLPTDEDGSDST</sequence>
<dbReference type="AlphaFoldDB" id="F7PQR0"/>
<evidence type="ECO:0000313" key="5">
    <source>
        <dbReference type="Proteomes" id="UP000015381"/>
    </source>
</evidence>
<feature type="region of interest" description="Disordered" evidence="1">
    <location>
        <begin position="66"/>
        <end position="98"/>
    </location>
</feature>
<dbReference type="GeneID" id="23797697"/>